<dbReference type="Pfam" id="PF24732">
    <property type="entry name" value="ParE_like"/>
    <property type="match status" value="1"/>
</dbReference>
<dbReference type="AlphaFoldDB" id="A0AB39IPG2"/>
<name>A0AB39IPG2_9GAMM</name>
<evidence type="ECO:0000259" key="1">
    <source>
        <dbReference type="Pfam" id="PF24732"/>
    </source>
</evidence>
<dbReference type="RefSeq" id="WP_226092982.1">
    <property type="nucleotide sequence ID" value="NZ_CP162670.1"/>
</dbReference>
<accession>A0AB39IPG2</accession>
<gene>
    <name evidence="2" type="ORF">LF929_016205</name>
</gene>
<dbReference type="InterPro" id="IPR056925">
    <property type="entry name" value="ParE-like"/>
</dbReference>
<sequence length="83" mass="9727">MILDMDMPFDVMPRGLPVPHCTQSKATNLLQRFKTGERGFCKRLTAQGYLKIDIGPFWRLLSKDGGRKWYLLQHATYNREIKK</sequence>
<reference evidence="2" key="1">
    <citation type="submission" date="2024-07" db="EMBL/GenBank/DDBJ databases">
        <authorList>
            <person name="Pedron J."/>
        </authorList>
    </citation>
    <scope>NUCLEOTIDE SEQUENCE</scope>
    <source>
        <strain evidence="2">A003-S1-M15</strain>
    </source>
</reference>
<evidence type="ECO:0000313" key="2">
    <source>
        <dbReference type="EMBL" id="XDL23786.1"/>
    </source>
</evidence>
<proteinExistence type="predicted"/>
<feature type="domain" description="ParE-like toxin" evidence="1">
    <location>
        <begin position="23"/>
        <end position="79"/>
    </location>
</feature>
<dbReference type="EMBL" id="CP162670">
    <property type="protein sequence ID" value="XDL23786.1"/>
    <property type="molecule type" value="Genomic_DNA"/>
</dbReference>
<organism evidence="2">
    <name type="scientific">Dickeya oryzae</name>
    <dbReference type="NCBI Taxonomy" id="1240404"/>
    <lineage>
        <taxon>Bacteria</taxon>
        <taxon>Pseudomonadati</taxon>
        <taxon>Pseudomonadota</taxon>
        <taxon>Gammaproteobacteria</taxon>
        <taxon>Enterobacterales</taxon>
        <taxon>Pectobacteriaceae</taxon>
        <taxon>Dickeya</taxon>
    </lineage>
</organism>
<protein>
    <recommendedName>
        <fullName evidence="1">ParE-like toxin domain-containing protein</fullName>
    </recommendedName>
</protein>
<dbReference type="GeneID" id="302583244"/>